<evidence type="ECO:0000313" key="6">
    <source>
        <dbReference type="EMBL" id="CAB5023943.1"/>
    </source>
</evidence>
<organism evidence="6">
    <name type="scientific">freshwater metagenome</name>
    <dbReference type="NCBI Taxonomy" id="449393"/>
    <lineage>
        <taxon>unclassified sequences</taxon>
        <taxon>metagenomes</taxon>
        <taxon>ecological metagenomes</taxon>
    </lineage>
</organism>
<evidence type="ECO:0000313" key="7">
    <source>
        <dbReference type="EMBL" id="CAB5054278.1"/>
    </source>
</evidence>
<dbReference type="EMBL" id="CAESAI010000033">
    <property type="protein sequence ID" value="CAB4342685.1"/>
    <property type="molecule type" value="Genomic_DNA"/>
</dbReference>
<evidence type="ECO:0000313" key="5">
    <source>
        <dbReference type="EMBL" id="CAB4851645.1"/>
    </source>
</evidence>
<name>A0A6J7R5E8_9ZZZZ</name>
<dbReference type="AlphaFoldDB" id="A0A6J7R5E8"/>
<dbReference type="InterPro" id="IPR022183">
    <property type="entry name" value="DUF3710"/>
</dbReference>
<dbReference type="EMBL" id="CAFAAO010000006">
    <property type="protein sequence ID" value="CAB4800238.1"/>
    <property type="molecule type" value="Genomic_DNA"/>
</dbReference>
<dbReference type="EMBL" id="CAFBIX010000128">
    <property type="protein sequence ID" value="CAB4851645.1"/>
    <property type="molecule type" value="Genomic_DNA"/>
</dbReference>
<dbReference type="EMBL" id="CAFBPK010000018">
    <property type="protein sequence ID" value="CAB5023943.1"/>
    <property type="molecule type" value="Genomic_DNA"/>
</dbReference>
<dbReference type="EMBL" id="CAFBQG010000180">
    <property type="protein sequence ID" value="CAB5054278.1"/>
    <property type="molecule type" value="Genomic_DNA"/>
</dbReference>
<protein>
    <submittedName>
        <fullName evidence="6">Unannotated protein</fullName>
    </submittedName>
</protein>
<gene>
    <name evidence="3" type="ORF">UFOPK2648_01058</name>
    <name evidence="4" type="ORF">UFOPK3037_00584</name>
    <name evidence="5" type="ORF">UFOPK3278_01543</name>
    <name evidence="2" type="ORF">UFOPK3406_01150</name>
    <name evidence="1" type="ORF">UFOPK3925_01137</name>
    <name evidence="6" type="ORF">UFOPK4097_01101</name>
    <name evidence="7" type="ORF">UFOPK4301_01204</name>
</gene>
<reference evidence="6" key="1">
    <citation type="submission" date="2020-05" db="EMBL/GenBank/DDBJ databases">
        <authorList>
            <person name="Chiriac C."/>
            <person name="Salcher M."/>
            <person name="Ghai R."/>
            <person name="Kavagutti S V."/>
        </authorList>
    </citation>
    <scope>NUCLEOTIDE SEQUENCE</scope>
</reference>
<evidence type="ECO:0000313" key="2">
    <source>
        <dbReference type="EMBL" id="CAB4342685.1"/>
    </source>
</evidence>
<sequence>MTLGPIDMSQALDTSAMLHLGSLLVPNVPTLEVHLDLDPRSGKGKAVSLHLNMTIAEVQLFAAATSEDAWAPMRNAIVDGLREQSVDCQVDMGTFGTEVRAVMPTVDLDGSAHVQPVRFIGIRGSRWLMRIVVSGDGALTDSTETAAAVTEIDLLISQLVVARGDEPQAPGERLWLRSPDAITTESQDQVSNNANYGNFHIQL</sequence>
<accession>A0A6J7R5E8</accession>
<proteinExistence type="predicted"/>
<evidence type="ECO:0000313" key="4">
    <source>
        <dbReference type="EMBL" id="CAB4800238.1"/>
    </source>
</evidence>
<evidence type="ECO:0000313" key="1">
    <source>
        <dbReference type="EMBL" id="CAB4342525.1"/>
    </source>
</evidence>
<dbReference type="EMBL" id="CAEZYC010000066">
    <property type="protein sequence ID" value="CAB4713979.1"/>
    <property type="molecule type" value="Genomic_DNA"/>
</dbReference>
<dbReference type="Pfam" id="PF12502">
    <property type="entry name" value="DUF3710"/>
    <property type="match status" value="1"/>
</dbReference>
<evidence type="ECO:0000313" key="3">
    <source>
        <dbReference type="EMBL" id="CAB4713979.1"/>
    </source>
</evidence>
<dbReference type="EMBL" id="CAESAD010000008">
    <property type="protein sequence ID" value="CAB4342525.1"/>
    <property type="molecule type" value="Genomic_DNA"/>
</dbReference>